<evidence type="ECO:0000313" key="9">
    <source>
        <dbReference type="EMBL" id="KAK0141276.1"/>
    </source>
</evidence>
<name>A0AA47NWH2_MERPO</name>
<evidence type="ECO:0000256" key="6">
    <source>
        <dbReference type="ARBA" id="ARBA00022840"/>
    </source>
</evidence>
<protein>
    <submittedName>
        <fullName evidence="9">Dual specificity testis-specific protein kinase 2</fullName>
    </submittedName>
</protein>
<dbReference type="GO" id="GO:0004713">
    <property type="term" value="F:protein tyrosine kinase activity"/>
    <property type="evidence" value="ECO:0007669"/>
    <property type="project" value="InterPro"/>
</dbReference>
<proteinExistence type="inferred from homology"/>
<comment type="similarity">
    <text evidence="1">Belongs to the protein kinase superfamily. TKL Ser/Thr protein kinase family.</text>
</comment>
<dbReference type="InterPro" id="IPR000719">
    <property type="entry name" value="Prot_kinase_dom"/>
</dbReference>
<keyword evidence="5 9" id="KW-0418">Kinase</keyword>
<reference evidence="9" key="1">
    <citation type="journal article" date="2023" name="Front. Mar. Sci.">
        <title>A new Merluccius polli reference genome to investigate the effects of global change in West African waters.</title>
        <authorList>
            <person name="Mateo J.L."/>
            <person name="Blanco-Fernandez C."/>
            <person name="Garcia-Vazquez E."/>
            <person name="Machado-Schiaffino G."/>
        </authorList>
    </citation>
    <scope>NUCLEOTIDE SEQUENCE</scope>
    <source>
        <strain evidence="9">C29</strain>
        <tissue evidence="9">Fin</tissue>
    </source>
</reference>
<evidence type="ECO:0000259" key="8">
    <source>
        <dbReference type="PROSITE" id="PS50011"/>
    </source>
</evidence>
<feature type="compositionally biased region" description="Basic residues" evidence="7">
    <location>
        <begin position="397"/>
        <end position="410"/>
    </location>
</feature>
<keyword evidence="10" id="KW-1185">Reference proteome</keyword>
<dbReference type="InterPro" id="IPR020635">
    <property type="entry name" value="Tyr_kinase_cat_dom"/>
</dbReference>
<evidence type="ECO:0000256" key="7">
    <source>
        <dbReference type="SAM" id="MobiDB-lite"/>
    </source>
</evidence>
<evidence type="ECO:0000256" key="4">
    <source>
        <dbReference type="ARBA" id="ARBA00022741"/>
    </source>
</evidence>
<dbReference type="PROSITE" id="PS50011">
    <property type="entry name" value="PROTEIN_KINASE_DOM"/>
    <property type="match status" value="1"/>
</dbReference>
<feature type="domain" description="Protein kinase" evidence="8">
    <location>
        <begin position="1"/>
        <end position="277"/>
    </location>
</feature>
<dbReference type="Gene3D" id="1.10.510.10">
    <property type="entry name" value="Transferase(Phosphotransferase) domain 1"/>
    <property type="match status" value="1"/>
</dbReference>
<feature type="region of interest" description="Disordered" evidence="7">
    <location>
        <begin position="388"/>
        <end position="414"/>
    </location>
</feature>
<dbReference type="GO" id="GO:0030036">
    <property type="term" value="P:actin cytoskeleton organization"/>
    <property type="evidence" value="ECO:0007669"/>
    <property type="project" value="TreeGrafter"/>
</dbReference>
<dbReference type="PANTHER" id="PTHR46485">
    <property type="entry name" value="LIM DOMAIN KINASE 1"/>
    <property type="match status" value="1"/>
</dbReference>
<keyword evidence="3" id="KW-0808">Transferase</keyword>
<dbReference type="FunFam" id="1.10.510.10:FF:000202">
    <property type="entry name" value="Dual specificity testis-specific protein kinase 2"/>
    <property type="match status" value="1"/>
</dbReference>
<keyword evidence="6" id="KW-0067">ATP-binding</keyword>
<evidence type="ECO:0000256" key="5">
    <source>
        <dbReference type="ARBA" id="ARBA00022777"/>
    </source>
</evidence>
<feature type="compositionally biased region" description="Low complexity" evidence="7">
    <location>
        <begin position="662"/>
        <end position="681"/>
    </location>
</feature>
<dbReference type="GO" id="GO:0005634">
    <property type="term" value="C:nucleus"/>
    <property type="evidence" value="ECO:0007669"/>
    <property type="project" value="TreeGrafter"/>
</dbReference>
<organism evidence="9 10">
    <name type="scientific">Merluccius polli</name>
    <name type="common">Benguela hake</name>
    <name type="synonym">Merluccius cadenati</name>
    <dbReference type="NCBI Taxonomy" id="89951"/>
    <lineage>
        <taxon>Eukaryota</taxon>
        <taxon>Metazoa</taxon>
        <taxon>Chordata</taxon>
        <taxon>Craniata</taxon>
        <taxon>Vertebrata</taxon>
        <taxon>Euteleostomi</taxon>
        <taxon>Actinopterygii</taxon>
        <taxon>Neopterygii</taxon>
        <taxon>Teleostei</taxon>
        <taxon>Neoteleostei</taxon>
        <taxon>Acanthomorphata</taxon>
        <taxon>Zeiogadaria</taxon>
        <taxon>Gadariae</taxon>
        <taxon>Gadiformes</taxon>
        <taxon>Gadoidei</taxon>
        <taxon>Merlucciidae</taxon>
        <taxon>Merluccius</taxon>
    </lineage>
</organism>
<accession>A0AA47NWH2</accession>
<comment type="caution">
    <text evidence="9">The sequence shown here is derived from an EMBL/GenBank/DDBJ whole genome shotgun (WGS) entry which is preliminary data.</text>
</comment>
<sequence length="708" mass="76791">MGPQLRVSSFRFLGINISEDLSWSHHTGIIVKAARQRLFFLLRLSSAWTPGYSAASTDAPSRVTCITAWYGSCTALDCNILQKVDLYTQTCRRKAQSILRDRSYPSHKLFTLLPSGKRYQSIHTQTTRFRDSFFSQTTRLLNSNCLVRCDSGVFTAVVGDFGLAEKIPDYSDGVEKQPLAIVGSPYWMAPEVLRGEFYDEKVDVFAYGIILCEIIARIEADPDFLPRTEDFGLDVESFENLIGDCPPAFFILAVTCCNMSAVRRPAFSDVVLTLEEMEKEAEESNNPITLGPVAVEVSPDRRCSSSCHPVDHQHQQQRQQQRRLARSQSDALPPVTLTPSHTTAAPLGTPGRVNPFSTRQDLNGGHCKLLDTPSKSVISLTFALPAPPHHPSPLSPHAHHQGAGRRRAPPRRCQSLPCTPELGRMAAGSWWNDEDMSKEGLEVKAVVPQDGVMNGSLLGEALGGRSVVEEQRDQRLTAKEEEGGVVEVSTEDSGLPLETLSLERLEEETEEEEACLTEAMDCTKSPEPEGRALASTPTRPLLTSASYCTLQTNGWPLPISNGPPSLPPLPRIDNNNGSSPVHPIGRQVRWGGLGAGWGMNGYAMPPPTEQDQGVSCPSCCMVGLTLPSACLGSSAAPPSGPWTGSLLSRRRPRCNLNRTPTASSPAKPLCSSSSTSATRTPLCRGANGLGSATLAPREPGLSLPEAQT</sequence>
<dbReference type="SMART" id="SM00219">
    <property type="entry name" value="TyrKc"/>
    <property type="match status" value="1"/>
</dbReference>
<feature type="region of interest" description="Disordered" evidence="7">
    <location>
        <begin position="654"/>
        <end position="708"/>
    </location>
</feature>
<dbReference type="Proteomes" id="UP001174136">
    <property type="component" value="Unassembled WGS sequence"/>
</dbReference>
<feature type="region of interest" description="Disordered" evidence="7">
    <location>
        <begin position="301"/>
        <end position="368"/>
    </location>
</feature>
<feature type="compositionally biased region" description="Basic and acidic residues" evidence="7">
    <location>
        <begin position="301"/>
        <end position="314"/>
    </location>
</feature>
<dbReference type="InterPro" id="IPR011009">
    <property type="entry name" value="Kinase-like_dom_sf"/>
</dbReference>
<dbReference type="GO" id="GO:0004674">
    <property type="term" value="F:protein serine/threonine kinase activity"/>
    <property type="evidence" value="ECO:0007669"/>
    <property type="project" value="UniProtKB-KW"/>
</dbReference>
<evidence type="ECO:0000256" key="1">
    <source>
        <dbReference type="ARBA" id="ARBA00005843"/>
    </source>
</evidence>
<dbReference type="PANTHER" id="PTHR46485:SF3">
    <property type="entry name" value="DUAL SPECIFICITY TESTIS-SPECIFIC PROTEIN KINASE 1"/>
    <property type="match status" value="1"/>
</dbReference>
<dbReference type="GO" id="GO:0051496">
    <property type="term" value="P:positive regulation of stress fiber assembly"/>
    <property type="evidence" value="ECO:0007669"/>
    <property type="project" value="TreeGrafter"/>
</dbReference>
<evidence type="ECO:0000256" key="3">
    <source>
        <dbReference type="ARBA" id="ARBA00022679"/>
    </source>
</evidence>
<dbReference type="EMBL" id="JAOPHQ010003978">
    <property type="protein sequence ID" value="KAK0141276.1"/>
    <property type="molecule type" value="Genomic_DNA"/>
</dbReference>
<keyword evidence="4" id="KW-0547">Nucleotide-binding</keyword>
<gene>
    <name evidence="9" type="primary">TESK2_0</name>
    <name evidence="9" type="ORF">N1851_021719</name>
</gene>
<keyword evidence="2" id="KW-0723">Serine/threonine-protein kinase</keyword>
<dbReference type="Pfam" id="PF07714">
    <property type="entry name" value="PK_Tyr_Ser-Thr"/>
    <property type="match status" value="1"/>
</dbReference>
<dbReference type="GO" id="GO:0005737">
    <property type="term" value="C:cytoplasm"/>
    <property type="evidence" value="ECO:0007669"/>
    <property type="project" value="TreeGrafter"/>
</dbReference>
<dbReference type="InterPro" id="IPR001245">
    <property type="entry name" value="Ser-Thr/Tyr_kinase_cat_dom"/>
</dbReference>
<dbReference type="AlphaFoldDB" id="A0AA47NWH2"/>
<evidence type="ECO:0000313" key="10">
    <source>
        <dbReference type="Proteomes" id="UP001174136"/>
    </source>
</evidence>
<evidence type="ECO:0000256" key="2">
    <source>
        <dbReference type="ARBA" id="ARBA00022527"/>
    </source>
</evidence>
<dbReference type="InterPro" id="IPR050940">
    <property type="entry name" value="Actin_reg-Ser/Thr_kinase"/>
</dbReference>
<dbReference type="SUPFAM" id="SSF56112">
    <property type="entry name" value="Protein kinase-like (PK-like)"/>
    <property type="match status" value="1"/>
</dbReference>
<dbReference type="GO" id="GO:0005524">
    <property type="term" value="F:ATP binding"/>
    <property type="evidence" value="ECO:0007669"/>
    <property type="project" value="UniProtKB-KW"/>
</dbReference>